<dbReference type="eggNOG" id="COG1574">
    <property type="taxonomic scope" value="Bacteria"/>
</dbReference>
<dbReference type="GO" id="GO:0016810">
    <property type="term" value="F:hydrolase activity, acting on carbon-nitrogen (but not peptide) bonds"/>
    <property type="evidence" value="ECO:0007669"/>
    <property type="project" value="InterPro"/>
</dbReference>
<evidence type="ECO:0000259" key="1">
    <source>
        <dbReference type="Pfam" id="PF07969"/>
    </source>
</evidence>
<dbReference type="RefSeq" id="WP_080621923.1">
    <property type="nucleotide sequence ID" value="NZ_CAWMZI010000001.1"/>
</dbReference>
<dbReference type="InterPro" id="IPR011059">
    <property type="entry name" value="Metal-dep_hydrolase_composite"/>
</dbReference>
<feature type="domain" description="Amidohydrolase 3" evidence="1">
    <location>
        <begin position="56"/>
        <end position="540"/>
    </location>
</feature>
<dbReference type="PANTHER" id="PTHR22642:SF2">
    <property type="entry name" value="PROTEIN LONG AFTER FAR-RED 3"/>
    <property type="match status" value="1"/>
</dbReference>
<organism evidence="2 3">
    <name type="scientific">Paracoccus yeei</name>
    <dbReference type="NCBI Taxonomy" id="147645"/>
    <lineage>
        <taxon>Bacteria</taxon>
        <taxon>Pseudomonadati</taxon>
        <taxon>Pseudomonadota</taxon>
        <taxon>Alphaproteobacteria</taxon>
        <taxon>Rhodobacterales</taxon>
        <taxon>Paracoccaceae</taxon>
        <taxon>Paracoccus</taxon>
    </lineage>
</organism>
<dbReference type="EMBL" id="CP020442">
    <property type="protein sequence ID" value="ARC37360.1"/>
    <property type="molecule type" value="Genomic_DNA"/>
</dbReference>
<dbReference type="AlphaFoldDB" id="A0A1V0GU98"/>
<dbReference type="InterPro" id="IPR033932">
    <property type="entry name" value="YtcJ-like"/>
</dbReference>
<dbReference type="CDD" id="cd01300">
    <property type="entry name" value="YtcJ_like"/>
    <property type="match status" value="1"/>
</dbReference>
<dbReference type="PANTHER" id="PTHR22642">
    <property type="entry name" value="IMIDAZOLONEPROPIONASE"/>
    <property type="match status" value="1"/>
</dbReference>
<dbReference type="Gene3D" id="3.20.20.140">
    <property type="entry name" value="Metal-dependent hydrolases"/>
    <property type="match status" value="1"/>
</dbReference>
<sequence length="545" mass="59072">MIPTVFTARRIITMDPSRPEATHVMVSHDGRILAVGGPEDMQDSAEQHHDDHRFADKVLMPGFVEGHAHMMEGSVWRFTYLGHYDRVAPDGRLWQGITSTSALVERLRERAAELSDGPVVGWGFDPLFVPGDRLSRLDLDRVSTTRPVVVLHSNMHLLTANSVALDLAGYDGNTDVPGVLHTDDGELHGELHEMGAMFPVMRRVGASFRAMGGDPEAIWNFARSACRAGVTTSTDLLNELGDEVLVDLFATTAEAGYPLRLVPMLSALALPPEAVAARAKELRTYSTDRVRLGGVKIVTDGSIQGFTAQLLAPGYHRGTDNGIWNIAPEALNAMVDDLNRQGVQMHIHVNGDGASLAAIEALEAALAGHFRPDHRHVLQHCQMADRAQLRRIAALQCCVNLFANHLYYFGDKHYEITIGPERACRMNPCASALEMGIPLAIHSDAPITPLAPLVTAWCAVNRLTDSGRQLGTSERISLDAALYAITLGAAHTLKLDGEIGSIEVGKRADFAVLADDPHALGSERLREVRVWGTVFGGTPVAAGSF</sequence>
<dbReference type="KEGG" id="pye:A6J80_14145"/>
<dbReference type="Pfam" id="PF07969">
    <property type="entry name" value="Amidohydro_3"/>
    <property type="match status" value="1"/>
</dbReference>
<dbReference type="Gene3D" id="2.30.40.10">
    <property type="entry name" value="Urease, subunit C, domain 1"/>
    <property type="match status" value="1"/>
</dbReference>
<name>A0A1V0GU98_9RHOB</name>
<keyword evidence="3" id="KW-1185">Reference proteome</keyword>
<protein>
    <submittedName>
        <fullName evidence="2">Amidohydrolase</fullName>
    </submittedName>
</protein>
<dbReference type="Proteomes" id="UP000191257">
    <property type="component" value="Chromosome"/>
</dbReference>
<proteinExistence type="predicted"/>
<accession>A0A1V0GU98</accession>
<dbReference type="InterPro" id="IPR032466">
    <property type="entry name" value="Metal_Hydrolase"/>
</dbReference>
<evidence type="ECO:0000313" key="2">
    <source>
        <dbReference type="EMBL" id="ARC37360.1"/>
    </source>
</evidence>
<dbReference type="STRING" id="147645.A6J80_14145"/>
<gene>
    <name evidence="2" type="ORF">A6J80_14145</name>
</gene>
<dbReference type="SUPFAM" id="SSF51338">
    <property type="entry name" value="Composite domain of metallo-dependent hydrolases"/>
    <property type="match status" value="1"/>
</dbReference>
<dbReference type="SUPFAM" id="SSF51556">
    <property type="entry name" value="Metallo-dependent hydrolases"/>
    <property type="match status" value="1"/>
</dbReference>
<dbReference type="InterPro" id="IPR013108">
    <property type="entry name" value="Amidohydro_3"/>
</dbReference>
<reference evidence="2" key="1">
    <citation type="submission" date="2017-12" db="EMBL/GenBank/DDBJ databases">
        <title>FDA dAtabase for Regulatory Grade micrObial Sequences (FDA-ARGOS): Supporting development and validation of Infectious Disease Dx tests.</title>
        <authorList>
            <person name="Campos J."/>
            <person name="Goldberg B."/>
            <person name="Tallon L."/>
            <person name="Sadzewicz L."/>
            <person name="Sengamalay N."/>
            <person name="Ott S."/>
            <person name="Godinez A."/>
            <person name="Nagaraj S."/>
            <person name="Vyas G."/>
            <person name="Aluvathingal J."/>
            <person name="Nadendla S."/>
            <person name="Geyer C."/>
            <person name="Nandy P."/>
            <person name="Hobson J."/>
            <person name="Sichtig H."/>
        </authorList>
    </citation>
    <scope>NUCLEOTIDE SEQUENCE</scope>
    <source>
        <strain evidence="2">FDAARGOS_252</strain>
    </source>
</reference>
<evidence type="ECO:0000313" key="3">
    <source>
        <dbReference type="Proteomes" id="UP000191257"/>
    </source>
</evidence>
<dbReference type="Gene3D" id="3.10.310.70">
    <property type="match status" value="1"/>
</dbReference>